<evidence type="ECO:0000259" key="3">
    <source>
        <dbReference type="Pfam" id="PF25390"/>
    </source>
</evidence>
<dbReference type="PROSITE" id="PS00626">
    <property type="entry name" value="RCC1_2"/>
    <property type="match status" value="1"/>
</dbReference>
<dbReference type="PRINTS" id="PR00633">
    <property type="entry name" value="RCCNDNSATION"/>
</dbReference>
<dbReference type="EMBL" id="OZ019911">
    <property type="protein sequence ID" value="CAK9212553.1"/>
    <property type="molecule type" value="Genomic_DNA"/>
</dbReference>
<accession>A0ABP0U5C6</accession>
<dbReference type="PROSITE" id="PS50012">
    <property type="entry name" value="RCC1_3"/>
    <property type="match status" value="7"/>
</dbReference>
<feature type="repeat" description="RCC1" evidence="2">
    <location>
        <begin position="172"/>
        <end position="221"/>
    </location>
</feature>
<feature type="repeat" description="RCC1" evidence="2">
    <location>
        <begin position="384"/>
        <end position="435"/>
    </location>
</feature>
<evidence type="ECO:0000256" key="1">
    <source>
        <dbReference type="ARBA" id="ARBA00022737"/>
    </source>
</evidence>
<proteinExistence type="predicted"/>
<dbReference type="InterPro" id="IPR009091">
    <property type="entry name" value="RCC1/BLIP-II"/>
</dbReference>
<keyword evidence="1" id="KW-0677">Repeat</keyword>
<feature type="repeat" description="RCC1" evidence="2">
    <location>
        <begin position="276"/>
        <end position="331"/>
    </location>
</feature>
<keyword evidence="5" id="KW-1185">Reference proteome</keyword>
<evidence type="ECO:0000313" key="4">
    <source>
        <dbReference type="EMBL" id="CAK9212553.1"/>
    </source>
</evidence>
<feature type="domain" description="RCC1-like" evidence="3">
    <location>
        <begin position="256"/>
        <end position="491"/>
    </location>
</feature>
<dbReference type="SUPFAM" id="SSF50985">
    <property type="entry name" value="RCC1/BLIP-II"/>
    <property type="match status" value="1"/>
</dbReference>
<gene>
    <name evidence="4" type="ORF">CSSPTR1EN2_LOCUS11294</name>
</gene>
<evidence type="ECO:0000256" key="2">
    <source>
        <dbReference type="PROSITE-ProRule" id="PRU00235"/>
    </source>
</evidence>
<reference evidence="4" key="1">
    <citation type="submission" date="2024-02" db="EMBL/GenBank/DDBJ databases">
        <authorList>
            <consortium name="ELIXIR-Norway"/>
            <consortium name="Elixir Norway"/>
        </authorList>
    </citation>
    <scope>NUCLEOTIDE SEQUENCE</scope>
</reference>
<organism evidence="4 5">
    <name type="scientific">Sphagnum troendelagicum</name>
    <dbReference type="NCBI Taxonomy" id="128251"/>
    <lineage>
        <taxon>Eukaryota</taxon>
        <taxon>Viridiplantae</taxon>
        <taxon>Streptophyta</taxon>
        <taxon>Embryophyta</taxon>
        <taxon>Bryophyta</taxon>
        <taxon>Sphagnophytina</taxon>
        <taxon>Sphagnopsida</taxon>
        <taxon>Sphagnales</taxon>
        <taxon>Sphagnaceae</taxon>
        <taxon>Sphagnum</taxon>
    </lineage>
</organism>
<feature type="repeat" description="RCC1" evidence="2">
    <location>
        <begin position="222"/>
        <end position="275"/>
    </location>
</feature>
<feature type="repeat" description="RCC1" evidence="2">
    <location>
        <begin position="436"/>
        <end position="496"/>
    </location>
</feature>
<name>A0ABP0U5C6_9BRYO</name>
<dbReference type="Pfam" id="PF25390">
    <property type="entry name" value="WD40_RLD"/>
    <property type="match status" value="1"/>
</dbReference>
<dbReference type="InterPro" id="IPR051210">
    <property type="entry name" value="Ub_ligase/GEF_domain"/>
</dbReference>
<dbReference type="PANTHER" id="PTHR22870:SF408">
    <property type="entry name" value="OS09G0560450 PROTEIN"/>
    <property type="match status" value="1"/>
</dbReference>
<dbReference type="Gene3D" id="2.130.10.30">
    <property type="entry name" value="Regulator of chromosome condensation 1/beta-lactamase-inhibitor protein II"/>
    <property type="match status" value="2"/>
</dbReference>
<sequence>MRGWRLQSSLIHLRTKALSWQEQTRFLAIQKDAGFKEQKEAEVEEKGQVCETWTWGKGEDGQLGIGKEDTERLPSLIESLQLPVLSNFTRSPMPGVLRYPESALLKDPASWTASSSSSSSSHEEKSGDGFMGIRTAMRYLSTDVHANIPREVHSNEVGIACGLFHSCLWENGNLWVWGKGDGGRLGLGGEDSMYSPVLNPNIAGVKMVALGGLHSAAVTEDGSVYTWGFGGFGALGLGTFERVLEPKQVELLSLDMQKMVHIAAGGAHTAAVSESGDIFTWGRDAGEGRLGHVPSPEYEEGVPIPVKLKSITEPMGAVNCGGFFTMALTLEGQLWSWGGNSNYELGRGDQRSGWKPRPVPAVEKTHLLQVACGGFHTAALTEDGKVLTWGHGRHGQLGHGDLNSAKVPTLVKALERHRVVFVACGSSWSAAVTESGNLFTWGKNRDCQLGIPGLLDTEMLPVPVVLYPDIHQNPKLPRHAVAVACGANHGMGLINRH</sequence>
<dbReference type="InterPro" id="IPR058923">
    <property type="entry name" value="RCC1-like_dom"/>
</dbReference>
<feature type="repeat" description="RCC1" evidence="2">
    <location>
        <begin position="50"/>
        <end position="86"/>
    </location>
</feature>
<dbReference type="PANTHER" id="PTHR22870">
    <property type="entry name" value="REGULATOR OF CHROMOSOME CONDENSATION"/>
    <property type="match status" value="1"/>
</dbReference>
<protein>
    <recommendedName>
        <fullName evidence="3">RCC1-like domain-containing protein</fullName>
    </recommendedName>
</protein>
<feature type="repeat" description="RCC1" evidence="2">
    <location>
        <begin position="332"/>
        <end position="383"/>
    </location>
</feature>
<evidence type="ECO:0000313" key="5">
    <source>
        <dbReference type="Proteomes" id="UP001497512"/>
    </source>
</evidence>
<dbReference type="Pfam" id="PF00415">
    <property type="entry name" value="RCC1"/>
    <property type="match status" value="2"/>
</dbReference>
<dbReference type="Proteomes" id="UP001497512">
    <property type="component" value="Chromosome 19"/>
</dbReference>
<dbReference type="InterPro" id="IPR000408">
    <property type="entry name" value="Reg_chr_condens"/>
</dbReference>